<sequence length="231" mass="26205">MSSTCFTCESAGKGGFCSLTLVDLWAESIQECYAPGLAEFFCPMDNDITLMPMSNNLLCKVCSVGTFMDSDPQFGVVTGKIHFGPNQKDGFVDESLLWGYRLSFIDDCGADLGEIGKVPSGPELTMLSQQTLSHWVIETSRLLVYILYYIYIIYIIINHNYGELLVIFGGSPNYCKPMPPKCHQTLQFRPRHHTKTMYGRSRFVFDMGQVWSWSGLKLRSFHGRCNWTPER</sequence>
<evidence type="ECO:0000313" key="2">
    <source>
        <dbReference type="EMBL" id="CAK9014874.1"/>
    </source>
</evidence>
<name>A0ABP0JLA5_9DINO</name>
<proteinExistence type="predicted"/>
<keyword evidence="1" id="KW-0812">Transmembrane</keyword>
<dbReference type="EMBL" id="CAXAMM010007646">
    <property type="protein sequence ID" value="CAK9014874.1"/>
    <property type="molecule type" value="Genomic_DNA"/>
</dbReference>
<evidence type="ECO:0000256" key="1">
    <source>
        <dbReference type="SAM" id="Phobius"/>
    </source>
</evidence>
<evidence type="ECO:0000313" key="3">
    <source>
        <dbReference type="Proteomes" id="UP001642464"/>
    </source>
</evidence>
<dbReference type="Proteomes" id="UP001642464">
    <property type="component" value="Unassembled WGS sequence"/>
</dbReference>
<feature type="transmembrane region" description="Helical" evidence="1">
    <location>
        <begin position="142"/>
        <end position="161"/>
    </location>
</feature>
<keyword evidence="1" id="KW-1133">Transmembrane helix</keyword>
<accession>A0ABP0JLA5</accession>
<protein>
    <submittedName>
        <fullName evidence="2">PseudoU_synth_2 domain-containing protein</fullName>
    </submittedName>
</protein>
<reference evidence="2 3" key="1">
    <citation type="submission" date="2024-02" db="EMBL/GenBank/DDBJ databases">
        <authorList>
            <person name="Chen Y."/>
            <person name="Shah S."/>
            <person name="Dougan E. K."/>
            <person name="Thang M."/>
            <person name="Chan C."/>
        </authorList>
    </citation>
    <scope>NUCLEOTIDE SEQUENCE [LARGE SCALE GENOMIC DNA]</scope>
</reference>
<keyword evidence="1" id="KW-0472">Membrane</keyword>
<comment type="caution">
    <text evidence="2">The sequence shown here is derived from an EMBL/GenBank/DDBJ whole genome shotgun (WGS) entry which is preliminary data.</text>
</comment>
<organism evidence="2 3">
    <name type="scientific">Durusdinium trenchii</name>
    <dbReference type="NCBI Taxonomy" id="1381693"/>
    <lineage>
        <taxon>Eukaryota</taxon>
        <taxon>Sar</taxon>
        <taxon>Alveolata</taxon>
        <taxon>Dinophyceae</taxon>
        <taxon>Suessiales</taxon>
        <taxon>Symbiodiniaceae</taxon>
        <taxon>Durusdinium</taxon>
    </lineage>
</organism>
<keyword evidence="3" id="KW-1185">Reference proteome</keyword>
<gene>
    <name evidence="2" type="ORF">SCF082_LOCUS12519</name>
</gene>